<reference evidence="10 11" key="1">
    <citation type="submission" date="2018-05" db="EMBL/GenBank/DDBJ databases">
        <title>Genome comparison of Eubacterium sp.</title>
        <authorList>
            <person name="Feng Y."/>
            <person name="Sanchez-Andrea I."/>
            <person name="Stams A.J.M."/>
            <person name="De Vos W.M."/>
        </authorList>
    </citation>
    <scope>NUCLEOTIDE SEQUENCE [LARGE SCALE GENOMIC DNA]</scope>
    <source>
        <strain evidence="10 11">YI</strain>
    </source>
</reference>
<dbReference type="EC" id="1.8.1.9" evidence="7"/>
<dbReference type="NCBIfam" id="TIGR01292">
    <property type="entry name" value="TRX_reduct"/>
    <property type="match status" value="1"/>
</dbReference>
<dbReference type="InterPro" id="IPR023753">
    <property type="entry name" value="FAD/NAD-binding_dom"/>
</dbReference>
<dbReference type="Pfam" id="PF07992">
    <property type="entry name" value="Pyr_redox_2"/>
    <property type="match status" value="1"/>
</dbReference>
<dbReference type="RefSeq" id="WP_096920729.1">
    <property type="nucleotide sequence ID" value="NZ_CP029487.1"/>
</dbReference>
<dbReference type="KEGG" id="emt:CPZ25_015910"/>
<evidence type="ECO:0000256" key="6">
    <source>
        <dbReference type="ARBA" id="ARBA00023284"/>
    </source>
</evidence>
<evidence type="ECO:0000256" key="1">
    <source>
        <dbReference type="ARBA" id="ARBA00009333"/>
    </source>
</evidence>
<keyword evidence="3 7" id="KW-0274">FAD</keyword>
<dbReference type="GO" id="GO:0004791">
    <property type="term" value="F:thioredoxin-disulfide reductase (NADPH) activity"/>
    <property type="evidence" value="ECO:0007669"/>
    <property type="project" value="UniProtKB-UniRule"/>
</dbReference>
<proteinExistence type="inferred from homology"/>
<keyword evidence="5" id="KW-1015">Disulfide bond</keyword>
<evidence type="ECO:0000256" key="8">
    <source>
        <dbReference type="RuleBase" id="RU003881"/>
    </source>
</evidence>
<dbReference type="Proteomes" id="UP000218387">
    <property type="component" value="Chromosome"/>
</dbReference>
<dbReference type="InterPro" id="IPR005982">
    <property type="entry name" value="Thioredox_Rdtase"/>
</dbReference>
<sequence length="311" mass="33487">MENNKYDVIILGGGPGGYTAALYCARAGLSTMVLEKMWPGGQMATTSRVDNYPGFEEGVDGVELSGKMQQSAERFGVVTEIGEVLSIDLERQPKVIRTGKGEFEAGAVILATGAAPRTLGIPGEDELRGRGMAYCATCDGMFYRNRTVVVVGGGNSAVADALFLAKICKKVYIVHRRDTLRASKTYMKTLEKTENIEFVWDSRVVEVLHDDLVTGVKVENVKTGEVSELSCDGVFVAVGRTPNTDMFKGVLDLDAQGYLIADETTKTNIPGVFAVGDVRTKPLRQIVTATADGAVASKYAEEYLAELCADK</sequence>
<dbReference type="GO" id="GO:0019430">
    <property type="term" value="P:removal of superoxide radicals"/>
    <property type="evidence" value="ECO:0007669"/>
    <property type="project" value="UniProtKB-UniRule"/>
</dbReference>
<evidence type="ECO:0000313" key="10">
    <source>
        <dbReference type="EMBL" id="QCT72747.1"/>
    </source>
</evidence>
<dbReference type="PROSITE" id="PS00573">
    <property type="entry name" value="PYRIDINE_REDOX_2"/>
    <property type="match status" value="1"/>
</dbReference>
<name>A0A4P9CAV6_EUBML</name>
<dbReference type="GO" id="GO:0005737">
    <property type="term" value="C:cytoplasm"/>
    <property type="evidence" value="ECO:0007669"/>
    <property type="project" value="InterPro"/>
</dbReference>
<evidence type="ECO:0000256" key="4">
    <source>
        <dbReference type="ARBA" id="ARBA00023002"/>
    </source>
</evidence>
<comment type="catalytic activity">
    <reaction evidence="7">
        <text>[thioredoxin]-dithiol + NADP(+) = [thioredoxin]-disulfide + NADPH + H(+)</text>
        <dbReference type="Rhea" id="RHEA:20345"/>
        <dbReference type="Rhea" id="RHEA-COMP:10698"/>
        <dbReference type="Rhea" id="RHEA-COMP:10700"/>
        <dbReference type="ChEBI" id="CHEBI:15378"/>
        <dbReference type="ChEBI" id="CHEBI:29950"/>
        <dbReference type="ChEBI" id="CHEBI:50058"/>
        <dbReference type="ChEBI" id="CHEBI:57783"/>
        <dbReference type="ChEBI" id="CHEBI:58349"/>
        <dbReference type="EC" id="1.8.1.9"/>
    </reaction>
</comment>
<dbReference type="AlphaFoldDB" id="A0A4P9CAV6"/>
<keyword evidence="6 7" id="KW-0676">Redox-active center</keyword>
<keyword evidence="2 7" id="KW-0285">Flavoprotein</keyword>
<dbReference type="PRINTS" id="PR00368">
    <property type="entry name" value="FADPNR"/>
</dbReference>
<keyword evidence="11" id="KW-1185">Reference proteome</keyword>
<organism evidence="10 11">
    <name type="scientific">Eubacterium maltosivorans</name>
    <dbReference type="NCBI Taxonomy" id="2041044"/>
    <lineage>
        <taxon>Bacteria</taxon>
        <taxon>Bacillati</taxon>
        <taxon>Bacillota</taxon>
        <taxon>Clostridia</taxon>
        <taxon>Eubacteriales</taxon>
        <taxon>Eubacteriaceae</taxon>
        <taxon>Eubacterium</taxon>
    </lineage>
</organism>
<dbReference type="SUPFAM" id="SSF51905">
    <property type="entry name" value="FAD/NAD(P)-binding domain"/>
    <property type="match status" value="1"/>
</dbReference>
<evidence type="ECO:0000256" key="5">
    <source>
        <dbReference type="ARBA" id="ARBA00023157"/>
    </source>
</evidence>
<dbReference type="PRINTS" id="PR00469">
    <property type="entry name" value="PNDRDTASEII"/>
</dbReference>
<evidence type="ECO:0000256" key="7">
    <source>
        <dbReference type="RuleBase" id="RU003880"/>
    </source>
</evidence>
<comment type="subunit">
    <text evidence="7">Homodimer.</text>
</comment>
<accession>A0A4P9CAV6</accession>
<feature type="domain" description="FAD/NAD(P)-binding" evidence="9">
    <location>
        <begin position="6"/>
        <end position="293"/>
    </location>
</feature>
<comment type="similarity">
    <text evidence="1 7">Belongs to the class-II pyridine nucleotide-disulfide oxidoreductase family.</text>
</comment>
<dbReference type="InterPro" id="IPR036188">
    <property type="entry name" value="FAD/NAD-bd_sf"/>
</dbReference>
<dbReference type="EMBL" id="CP029487">
    <property type="protein sequence ID" value="QCT72747.1"/>
    <property type="molecule type" value="Genomic_DNA"/>
</dbReference>
<gene>
    <name evidence="10" type="primary">trxB</name>
    <name evidence="10" type="ORF">CPZ25_015910</name>
</gene>
<dbReference type="InterPro" id="IPR050097">
    <property type="entry name" value="Ferredoxin-NADP_redctase_2"/>
</dbReference>
<dbReference type="InterPro" id="IPR008255">
    <property type="entry name" value="Pyr_nucl-diS_OxRdtase_2_AS"/>
</dbReference>
<keyword evidence="4 7" id="KW-0560">Oxidoreductase</keyword>
<evidence type="ECO:0000256" key="3">
    <source>
        <dbReference type="ARBA" id="ARBA00022827"/>
    </source>
</evidence>
<keyword evidence="8" id="KW-0521">NADP</keyword>
<dbReference type="PANTHER" id="PTHR48105">
    <property type="entry name" value="THIOREDOXIN REDUCTASE 1-RELATED-RELATED"/>
    <property type="match status" value="1"/>
</dbReference>
<protein>
    <recommendedName>
        <fullName evidence="7">Thioredoxin reductase</fullName>
        <ecNumber evidence="7">1.8.1.9</ecNumber>
    </recommendedName>
</protein>
<evidence type="ECO:0000256" key="2">
    <source>
        <dbReference type="ARBA" id="ARBA00022630"/>
    </source>
</evidence>
<dbReference type="Gene3D" id="3.50.50.60">
    <property type="entry name" value="FAD/NAD(P)-binding domain"/>
    <property type="match status" value="2"/>
</dbReference>
<evidence type="ECO:0000313" key="11">
    <source>
        <dbReference type="Proteomes" id="UP000218387"/>
    </source>
</evidence>
<evidence type="ECO:0000259" key="9">
    <source>
        <dbReference type="Pfam" id="PF07992"/>
    </source>
</evidence>
<comment type="cofactor">
    <cofactor evidence="8">
        <name>FAD</name>
        <dbReference type="ChEBI" id="CHEBI:57692"/>
    </cofactor>
    <text evidence="8">Binds 1 FAD per subunit.</text>
</comment>